<dbReference type="SUPFAM" id="SSF57184">
    <property type="entry name" value="Growth factor receptor domain"/>
    <property type="match status" value="1"/>
</dbReference>
<dbReference type="Proteomes" id="UP001152797">
    <property type="component" value="Unassembled WGS sequence"/>
</dbReference>
<dbReference type="PROSITE" id="PS50948">
    <property type="entry name" value="PAN"/>
    <property type="match status" value="1"/>
</dbReference>
<dbReference type="EMBL" id="CAMXCT020003869">
    <property type="protein sequence ID" value="CAL1160013.1"/>
    <property type="molecule type" value="Genomic_DNA"/>
</dbReference>
<dbReference type="EMBL" id="CAMXCT010003869">
    <property type="protein sequence ID" value="CAI4006638.1"/>
    <property type="molecule type" value="Genomic_DNA"/>
</dbReference>
<evidence type="ECO:0000313" key="2">
    <source>
        <dbReference type="EMBL" id="CAI4006638.1"/>
    </source>
</evidence>
<evidence type="ECO:0000259" key="1">
    <source>
        <dbReference type="PROSITE" id="PS50948"/>
    </source>
</evidence>
<dbReference type="PANTHER" id="PTHR46967:SF1">
    <property type="entry name" value="KERATIN-ASSOCIATED PROTEIN 16-1-LIKE"/>
    <property type="match status" value="1"/>
</dbReference>
<evidence type="ECO:0000313" key="5">
    <source>
        <dbReference type="Proteomes" id="UP001152797"/>
    </source>
</evidence>
<gene>
    <name evidence="2" type="ORF">C1SCF055_LOCUS32257</name>
</gene>
<dbReference type="Gene3D" id="2.10.50.10">
    <property type="entry name" value="Tumor Necrosis Factor Receptor, subunit A, domain 2"/>
    <property type="match status" value="1"/>
</dbReference>
<dbReference type="EMBL" id="CAMXCT030003869">
    <property type="protein sequence ID" value="CAL4793950.1"/>
    <property type="molecule type" value="Genomic_DNA"/>
</dbReference>
<evidence type="ECO:0000313" key="3">
    <source>
        <dbReference type="EMBL" id="CAL1160013.1"/>
    </source>
</evidence>
<reference evidence="3" key="2">
    <citation type="submission" date="2024-04" db="EMBL/GenBank/DDBJ databases">
        <authorList>
            <person name="Chen Y."/>
            <person name="Shah S."/>
            <person name="Dougan E. K."/>
            <person name="Thang M."/>
            <person name="Chan C."/>
        </authorList>
    </citation>
    <scope>NUCLEOTIDE SEQUENCE [LARGE SCALE GENOMIC DNA]</scope>
</reference>
<evidence type="ECO:0000313" key="4">
    <source>
        <dbReference type="EMBL" id="CAL4793950.1"/>
    </source>
</evidence>
<organism evidence="2">
    <name type="scientific">Cladocopium goreaui</name>
    <dbReference type="NCBI Taxonomy" id="2562237"/>
    <lineage>
        <taxon>Eukaryota</taxon>
        <taxon>Sar</taxon>
        <taxon>Alveolata</taxon>
        <taxon>Dinophyceae</taxon>
        <taxon>Suessiales</taxon>
        <taxon>Symbiodiniaceae</taxon>
        <taxon>Cladocopium</taxon>
    </lineage>
</organism>
<comment type="caution">
    <text evidence="2">The sequence shown here is derived from an EMBL/GenBank/DDBJ whole genome shotgun (WGS) entry which is preliminary data.</text>
</comment>
<proteinExistence type="predicted"/>
<dbReference type="AlphaFoldDB" id="A0A9P1DB77"/>
<dbReference type="InterPro" id="IPR009030">
    <property type="entry name" value="Growth_fac_rcpt_cys_sf"/>
</dbReference>
<reference evidence="2" key="1">
    <citation type="submission" date="2022-10" db="EMBL/GenBank/DDBJ databases">
        <authorList>
            <person name="Chen Y."/>
            <person name="Dougan E. K."/>
            <person name="Chan C."/>
            <person name="Rhodes N."/>
            <person name="Thang M."/>
        </authorList>
    </citation>
    <scope>NUCLEOTIDE SEQUENCE</scope>
</reference>
<dbReference type="InterPro" id="IPR005046">
    <property type="entry name" value="DUF285"/>
</dbReference>
<keyword evidence="5" id="KW-1185">Reference proteome</keyword>
<sequence>FCGNLELCSWALSDAFVGDSFVCIEVLDELQSLELQRRGTFRRLEADFDVISKDNEPAKSSSLPVLKKALGTQFGVSFASKSFFRVSSMVGEEALSEDKAASLLQGVLVKLLPGRLLERLEDALRAFRDASGSFDSFSSWKHLRNALLRWNDTDSKLQLISQYGQLNAWNISTIRNLSRLFQALEDFDEDIGAWDTSGVTDMSFMFAGPFDGSAVLRCVHSRTSQAQGWPALSFQAFEFSFEPCPSCPLCPCRDPSLACVDGRCSPLNSGFIDLGRGNWMPAEALATAAGFRQCVEKCQESEDCSAFILQDSGRCFLQRTRPQKSQDHNIGDSLAFLKPSCTTFSCGPGATPKPLGSSPVSVSEAACCSCLDPKVPEPGHRSRGDLRCVSCPEGTEARNESCRTCPAGRYAPAGSKTCQACGPGRVPNANRSGCQTCPPGTYSDLGQCATCSFPFFLEDNTCKWFHLPSIAVGLVVLGLSLFFACHRVKKQWLRESQKRSDQVEMLLQEMDDALWDEQEETVLQDFLQQLSSFGWTPDAVDRQVKEIRARHSHHAGVSMAYLLRDFVQLAQEKSGEVDPTFLRLKEVFWLSDNKLGQDRHCPRDGKPGCALVDMLPFQHRQKQNHFMSWSWQYSLGQLRSALQMWRVQRPAGEIFFYMCFFVNNQFRLIVDGTPAGSDNLEEVFEANLRRTGHVVAVLDTWHQPMYLRRVWTIYEQYVACALHIDVTFVMPYDASVSLSQKLSLRDAGIAEVTGSLCEVNVAHAEAFDPRDEKKVKETIQRSVGFDRVNSHVKSAMVQWISGVVRDKFHQLVNEASEETFYV</sequence>
<dbReference type="InterPro" id="IPR003609">
    <property type="entry name" value="Pan_app"/>
</dbReference>
<dbReference type="Pfam" id="PF03382">
    <property type="entry name" value="DUF285"/>
    <property type="match status" value="1"/>
</dbReference>
<protein>
    <submittedName>
        <fullName evidence="4">Ankyrin repeat and SAM domain-containing protein 1A</fullName>
    </submittedName>
</protein>
<feature type="domain" description="Apple" evidence="1">
    <location>
        <begin position="264"/>
        <end position="341"/>
    </location>
</feature>
<name>A0A9P1DB77_9DINO</name>
<dbReference type="PANTHER" id="PTHR46967">
    <property type="entry name" value="INSULIN-LIKE GROWTH FACTOR BINDING PROTEIN,N-TERMINAL"/>
    <property type="match status" value="1"/>
</dbReference>
<dbReference type="OrthoDB" id="427491at2759"/>
<feature type="non-terminal residue" evidence="2">
    <location>
        <position position="1"/>
    </location>
</feature>
<accession>A0A9P1DB77</accession>